<sequence>MRRLSQSGFILPQALLFAASILVIATFQLKEEIRFSELGQIRALHDRAALTLRLNANSLVPKLERDLLEAPVASALLGHKSGPEEVFEAVRILNNPKNILPLHSPVGAGEPTVRFQAGSNPSRHLVAGWMKLSEADSPVALSLAWAAEDCSLVSGDSKPPKSWPLPSWELTPYSADQSLHGFLDQKTHGNWIAGPWIPASDPIPFLPEASPAFVPVVKRMSLKFGIFASGPLRNREKTVRLRFYVEGELWNPYNRPLQFHGGTGDRAVFQVLFFNLPVVRLINQSNGFSSGWISLDEARNSASGKDGLSAWIELPNSLQPGEHHPFFEPDPSWQPEGLARTLHPGFLIGPGDRVRIEFKPSEGGVHAACMSTNSDTSPEAALAGEGWFRLEAMSADWPVLEFDRADSGERPFFLEEGSLSFQPENTHLKVEAALRAETLTLLDPRRRRIQLDQEYPLGNGNGLMGHEWFNYEVMPLVGDLPAPSVASDPPDAQALFSWPVEEPGTLLEASDLPQWPNGYLLGSPGASEINAVLDRFWIDGPDSREDLVELALVDGTVQKYHNTFHINQLGSKSWSHSIALEGTASAVRGALAYPAFATPNPNWEGDQIVLEEATLEEAADKLVIDIKKNPYGSISEFFNRGRLVELLQMEGNNSIFPSLLALRAWLRKAPPPSPRGSAWILHLAIRARQEQKSILKTARLWLLEVQPEAGNPGFEIIRFEWTNPDSVVAEFR</sequence>
<reference evidence="1 2" key="1">
    <citation type="submission" date="2020-02" db="EMBL/GenBank/DDBJ databases">
        <title>Albibacoteraceae fam. nov., the first described family within the subdivision 4 Verrucomicrobia.</title>
        <authorList>
            <person name="Xi F."/>
        </authorList>
    </citation>
    <scope>NUCLEOTIDE SEQUENCE [LARGE SCALE GENOMIC DNA]</scope>
    <source>
        <strain evidence="1 2">CK1056</strain>
    </source>
</reference>
<evidence type="ECO:0000313" key="1">
    <source>
        <dbReference type="EMBL" id="NDV61189.1"/>
    </source>
</evidence>
<organism evidence="1 2">
    <name type="scientific">Oceanipulchritudo coccoides</name>
    <dbReference type="NCBI Taxonomy" id="2706888"/>
    <lineage>
        <taxon>Bacteria</taxon>
        <taxon>Pseudomonadati</taxon>
        <taxon>Verrucomicrobiota</taxon>
        <taxon>Opitutia</taxon>
        <taxon>Puniceicoccales</taxon>
        <taxon>Oceanipulchritudinaceae</taxon>
        <taxon>Oceanipulchritudo</taxon>
    </lineage>
</organism>
<proteinExistence type="predicted"/>
<gene>
    <name evidence="1" type="ORF">G0Q06_01855</name>
</gene>
<dbReference type="Proteomes" id="UP000478417">
    <property type="component" value="Unassembled WGS sequence"/>
</dbReference>
<name>A0A6B2LYS6_9BACT</name>
<dbReference type="AlphaFoldDB" id="A0A6B2LYS6"/>
<keyword evidence="2" id="KW-1185">Reference proteome</keyword>
<accession>A0A6B2LYS6</accession>
<dbReference type="RefSeq" id="WP_163961900.1">
    <property type="nucleotide sequence ID" value="NZ_JAAGNX010000001.1"/>
</dbReference>
<evidence type="ECO:0000313" key="2">
    <source>
        <dbReference type="Proteomes" id="UP000478417"/>
    </source>
</evidence>
<protein>
    <submittedName>
        <fullName evidence="1">Uncharacterized protein</fullName>
    </submittedName>
</protein>
<comment type="caution">
    <text evidence="1">The sequence shown here is derived from an EMBL/GenBank/DDBJ whole genome shotgun (WGS) entry which is preliminary data.</text>
</comment>
<dbReference type="EMBL" id="JAAGNX010000001">
    <property type="protein sequence ID" value="NDV61189.1"/>
    <property type="molecule type" value="Genomic_DNA"/>
</dbReference>